<sequence>MEVVSIPKDNLTIDGKKLFDSFISKLDLSTKVEFDFIDDVTIDDANEKRIVTDIKSIFNSIAQKINDKFKLLNEDAD</sequence>
<dbReference type="Proteomes" id="UP000032740">
    <property type="component" value="Chromosome"/>
</dbReference>
<proteinExistence type="predicted"/>
<accession>U4KLI4</accession>
<keyword evidence="2" id="KW-1185">Reference proteome</keyword>
<name>U4KLI4_ALTPJ</name>
<dbReference type="STRING" id="1318466.BN85411350"/>
<organism evidence="1 2">
    <name type="scientific">Alteracholeplasma palmae (strain ATCC 49389 / J233)</name>
    <name type="common">Acholeplasma palmae</name>
    <dbReference type="NCBI Taxonomy" id="1318466"/>
    <lineage>
        <taxon>Bacteria</taxon>
        <taxon>Bacillati</taxon>
        <taxon>Mycoplasmatota</taxon>
        <taxon>Mollicutes</taxon>
        <taxon>Acholeplasmatales</taxon>
        <taxon>Acholeplasmataceae</taxon>
        <taxon>Acholeplasma</taxon>
    </lineage>
</organism>
<evidence type="ECO:0000313" key="1">
    <source>
        <dbReference type="EMBL" id="CCV64712.1"/>
    </source>
</evidence>
<evidence type="ECO:0000313" key="2">
    <source>
        <dbReference type="Proteomes" id="UP000032740"/>
    </source>
</evidence>
<dbReference type="HOGENOM" id="CLU_2629972_0_0_14"/>
<dbReference type="AlphaFoldDB" id="U4KLI4"/>
<gene>
    <name evidence="1" type="ORF">BN85411350</name>
</gene>
<dbReference type="KEGG" id="apal:BN85411350"/>
<protein>
    <submittedName>
        <fullName evidence="1">Uncharacterized protein</fullName>
    </submittedName>
</protein>
<dbReference type="EMBL" id="FO681347">
    <property type="protein sequence ID" value="CCV64712.1"/>
    <property type="molecule type" value="Genomic_DNA"/>
</dbReference>
<reference evidence="1 2" key="1">
    <citation type="journal article" date="2013" name="J. Mol. Microbiol. Biotechnol.">
        <title>Analysis of the Complete Genomes of Acholeplasma brassicae , A. palmae and A. laidlawii and Their Comparison to the Obligate Parasites from ' Candidatus Phytoplasma'.</title>
        <authorList>
            <person name="Kube M."/>
            <person name="Siewert C."/>
            <person name="Migdoll A.M."/>
            <person name="Duduk B."/>
            <person name="Holz S."/>
            <person name="Rabus R."/>
            <person name="Seemuller E."/>
            <person name="Mitrovic J."/>
            <person name="Muller I."/>
            <person name="Buttner C."/>
            <person name="Reinhardt R."/>
        </authorList>
    </citation>
    <scope>NUCLEOTIDE SEQUENCE [LARGE SCALE GENOMIC DNA]</scope>
    <source>
        <strain evidence="1 2">J233</strain>
    </source>
</reference>